<reference evidence="2" key="1">
    <citation type="submission" date="2010-05" db="EMBL/GenBank/DDBJ databases">
        <title>The Genome Sequence of Magnaporthe poae strain ATCC 64411.</title>
        <authorList>
            <consortium name="The Broad Institute Genome Sequencing Platform"/>
            <consortium name="Broad Institute Genome Sequencing Center for Infectious Disease"/>
            <person name="Ma L.-J."/>
            <person name="Dead R."/>
            <person name="Young S."/>
            <person name="Zeng Q."/>
            <person name="Koehrsen M."/>
            <person name="Alvarado L."/>
            <person name="Berlin A."/>
            <person name="Chapman S.B."/>
            <person name="Chen Z."/>
            <person name="Freedman E."/>
            <person name="Gellesch M."/>
            <person name="Goldberg J."/>
            <person name="Griggs A."/>
            <person name="Gujja S."/>
            <person name="Heilman E.R."/>
            <person name="Heiman D."/>
            <person name="Hepburn T."/>
            <person name="Howarth C."/>
            <person name="Jen D."/>
            <person name="Larson L."/>
            <person name="Mehta T."/>
            <person name="Neiman D."/>
            <person name="Pearson M."/>
            <person name="Roberts A."/>
            <person name="Saif S."/>
            <person name="Shea T."/>
            <person name="Shenoy N."/>
            <person name="Sisk P."/>
            <person name="Stolte C."/>
            <person name="Sykes S."/>
            <person name="Walk T."/>
            <person name="White J."/>
            <person name="Yandava C."/>
            <person name="Haas B."/>
            <person name="Nusbaum C."/>
            <person name="Birren B."/>
        </authorList>
    </citation>
    <scope>NUCLEOTIDE SEQUENCE</scope>
    <source>
        <strain evidence="2">ATCC 64411</strain>
    </source>
</reference>
<dbReference type="eggNOG" id="ENOG502T4PR">
    <property type="taxonomic scope" value="Eukaryota"/>
</dbReference>
<evidence type="ECO:0000313" key="3">
    <source>
        <dbReference type="EnsemblFungi" id="MAPG_10863T0"/>
    </source>
</evidence>
<feature type="region of interest" description="Disordered" evidence="1">
    <location>
        <begin position="85"/>
        <end position="118"/>
    </location>
</feature>
<feature type="region of interest" description="Disordered" evidence="1">
    <location>
        <begin position="325"/>
        <end position="494"/>
    </location>
</feature>
<name>A0A0C4EDQ5_MAGP6</name>
<protein>
    <submittedName>
        <fullName evidence="2 3">Uncharacterized protein</fullName>
    </submittedName>
</protein>
<dbReference type="STRING" id="644358.A0A0C4EDQ5"/>
<gene>
    <name evidence="2" type="ORF">MAPG_10863</name>
</gene>
<sequence>MEAMATELSADQFLSLSTDERVRWVRQNVSKTGDGSRNTQNLTGWDVIPMAERAVLGQALLEAVELATAPSVDATALAGLLHQIPSEPQDRTLQKHQPRPSYSPTEVYDSEGEEERDEVKRHQALHDDGARPLFDAALVPQIQADPDAYAQLLRPYSRPQGPADTRDAWHALSRQWNRWKNFRFWQNHGRGKKPGFDEPEAQPSHLSRSARQCWEREYDYEDEEDVEGHAQRCSELLAHQGFVSRRPSSLLADPKTQDQWTTYVEYLAFEIQYLHQLDEVAQRMEKGMKPRNGYEETYQADKADVEMQQSKIEWILSEIEKIEAEQKAAAGESGGNPSGSSGDRNHTDDANPPEDAFVPPQEKTGEEIDKAVGAEMVPAGKSANSSQTRRSKKRKSAIEVDEEEEEEKEEEGDVREPQAKRRRVAGKRDAPSSNSQPQALGPRAPAVSKGTTATQVPPPGRRSKRSKSDARSERLRSLRPRANGKAVTSRSQRV</sequence>
<dbReference type="VEuPathDB" id="FungiDB:MAPG_10863"/>
<reference evidence="4" key="2">
    <citation type="submission" date="2010-05" db="EMBL/GenBank/DDBJ databases">
        <title>The genome sequence of Magnaporthe poae strain ATCC 64411.</title>
        <authorList>
            <person name="Ma L.-J."/>
            <person name="Dead R."/>
            <person name="Young S."/>
            <person name="Zeng Q."/>
            <person name="Koehrsen M."/>
            <person name="Alvarado L."/>
            <person name="Berlin A."/>
            <person name="Chapman S.B."/>
            <person name="Chen Z."/>
            <person name="Freedman E."/>
            <person name="Gellesch M."/>
            <person name="Goldberg J."/>
            <person name="Griggs A."/>
            <person name="Gujja S."/>
            <person name="Heilman E.R."/>
            <person name="Heiman D."/>
            <person name="Hepburn T."/>
            <person name="Howarth C."/>
            <person name="Jen D."/>
            <person name="Larson L."/>
            <person name="Mehta T."/>
            <person name="Neiman D."/>
            <person name="Pearson M."/>
            <person name="Roberts A."/>
            <person name="Saif S."/>
            <person name="Shea T."/>
            <person name="Shenoy N."/>
            <person name="Sisk P."/>
            <person name="Stolte C."/>
            <person name="Sykes S."/>
            <person name="Walk T."/>
            <person name="White J."/>
            <person name="Yandava C."/>
            <person name="Haas B."/>
            <person name="Nusbaum C."/>
            <person name="Birren B."/>
        </authorList>
    </citation>
    <scope>NUCLEOTIDE SEQUENCE [LARGE SCALE GENOMIC DNA]</scope>
    <source>
        <strain evidence="4">ATCC 64411 / 73-15</strain>
    </source>
</reference>
<evidence type="ECO:0000256" key="1">
    <source>
        <dbReference type="SAM" id="MobiDB-lite"/>
    </source>
</evidence>
<feature type="compositionally biased region" description="Basic and acidic residues" evidence="1">
    <location>
        <begin position="466"/>
        <end position="476"/>
    </location>
</feature>
<reference evidence="3" key="4">
    <citation type="journal article" date="2015" name="G3 (Bethesda)">
        <title>Genome sequences of three phytopathogenic species of the Magnaporthaceae family of fungi.</title>
        <authorList>
            <person name="Okagaki L.H."/>
            <person name="Nunes C.C."/>
            <person name="Sailsbery J."/>
            <person name="Clay B."/>
            <person name="Brown D."/>
            <person name="John T."/>
            <person name="Oh Y."/>
            <person name="Young N."/>
            <person name="Fitzgerald M."/>
            <person name="Haas B.J."/>
            <person name="Zeng Q."/>
            <person name="Young S."/>
            <person name="Adiconis X."/>
            <person name="Fan L."/>
            <person name="Levin J.Z."/>
            <person name="Mitchell T.K."/>
            <person name="Okubara P.A."/>
            <person name="Farman M.L."/>
            <person name="Kohn L.M."/>
            <person name="Birren B."/>
            <person name="Ma L.-J."/>
            <person name="Dean R.A."/>
        </authorList>
    </citation>
    <scope>NUCLEOTIDE SEQUENCE</scope>
    <source>
        <strain evidence="3">ATCC 64411 / 73-15</strain>
    </source>
</reference>
<proteinExistence type="predicted"/>
<dbReference type="EMBL" id="GL876978">
    <property type="protein sequence ID" value="KLU91914.1"/>
    <property type="molecule type" value="Genomic_DNA"/>
</dbReference>
<evidence type="ECO:0000313" key="4">
    <source>
        <dbReference type="Proteomes" id="UP000011715"/>
    </source>
</evidence>
<organism evidence="3 4">
    <name type="scientific">Magnaporthiopsis poae (strain ATCC 64411 / 73-15)</name>
    <name type="common">Kentucky bluegrass fungus</name>
    <name type="synonym">Magnaporthe poae</name>
    <dbReference type="NCBI Taxonomy" id="644358"/>
    <lineage>
        <taxon>Eukaryota</taxon>
        <taxon>Fungi</taxon>
        <taxon>Dikarya</taxon>
        <taxon>Ascomycota</taxon>
        <taxon>Pezizomycotina</taxon>
        <taxon>Sordariomycetes</taxon>
        <taxon>Sordariomycetidae</taxon>
        <taxon>Magnaporthales</taxon>
        <taxon>Magnaporthaceae</taxon>
        <taxon>Magnaporthiopsis</taxon>
    </lineage>
</organism>
<feature type="compositionally biased region" description="Basic and acidic residues" evidence="1">
    <location>
        <begin position="363"/>
        <end position="372"/>
    </location>
</feature>
<evidence type="ECO:0000313" key="2">
    <source>
        <dbReference type="EMBL" id="KLU91914.1"/>
    </source>
</evidence>
<dbReference type="OrthoDB" id="5419928at2759"/>
<accession>A0A0C4EDQ5</accession>
<reference evidence="3" key="5">
    <citation type="submission" date="2015-06" db="UniProtKB">
        <authorList>
            <consortium name="EnsemblFungi"/>
        </authorList>
    </citation>
    <scope>IDENTIFICATION</scope>
    <source>
        <strain evidence="3">ATCC 64411</strain>
    </source>
</reference>
<dbReference type="OMA" id="DERETYM"/>
<dbReference type="AlphaFoldDB" id="A0A0C4EDQ5"/>
<feature type="compositionally biased region" description="Acidic residues" evidence="1">
    <location>
        <begin position="399"/>
        <end position="413"/>
    </location>
</feature>
<dbReference type="Proteomes" id="UP000011715">
    <property type="component" value="Unassembled WGS sequence"/>
</dbReference>
<reference evidence="2" key="3">
    <citation type="submission" date="2011-03" db="EMBL/GenBank/DDBJ databases">
        <title>Annotation of Magnaporthe poae ATCC 64411.</title>
        <authorList>
            <person name="Ma L.-J."/>
            <person name="Dead R."/>
            <person name="Young S.K."/>
            <person name="Zeng Q."/>
            <person name="Gargeya S."/>
            <person name="Fitzgerald M."/>
            <person name="Haas B."/>
            <person name="Abouelleil A."/>
            <person name="Alvarado L."/>
            <person name="Arachchi H.M."/>
            <person name="Berlin A."/>
            <person name="Brown A."/>
            <person name="Chapman S.B."/>
            <person name="Chen Z."/>
            <person name="Dunbar C."/>
            <person name="Freedman E."/>
            <person name="Gearin G."/>
            <person name="Gellesch M."/>
            <person name="Goldberg J."/>
            <person name="Griggs A."/>
            <person name="Gujja S."/>
            <person name="Heiman D."/>
            <person name="Howarth C."/>
            <person name="Larson L."/>
            <person name="Lui A."/>
            <person name="MacDonald P.J.P."/>
            <person name="Mehta T."/>
            <person name="Montmayeur A."/>
            <person name="Murphy C."/>
            <person name="Neiman D."/>
            <person name="Pearson M."/>
            <person name="Priest M."/>
            <person name="Roberts A."/>
            <person name="Saif S."/>
            <person name="Shea T."/>
            <person name="Shenoy N."/>
            <person name="Sisk P."/>
            <person name="Stolte C."/>
            <person name="Sykes S."/>
            <person name="Yandava C."/>
            <person name="Wortman J."/>
            <person name="Nusbaum C."/>
            <person name="Birren B."/>
        </authorList>
    </citation>
    <scope>NUCLEOTIDE SEQUENCE</scope>
    <source>
        <strain evidence="2">ATCC 64411</strain>
    </source>
</reference>
<dbReference type="EnsemblFungi" id="MAPG_10863T0">
    <property type="protein sequence ID" value="MAPG_10863T0"/>
    <property type="gene ID" value="MAPG_10863"/>
</dbReference>
<dbReference type="EMBL" id="ADBL01002679">
    <property type="status" value="NOT_ANNOTATED_CDS"/>
    <property type="molecule type" value="Genomic_DNA"/>
</dbReference>
<keyword evidence="4" id="KW-1185">Reference proteome</keyword>